<sequence>MRPDSRTLAHLPRRQLHVSKRNVSPNTNRSTDPSLSVTTAEKELHLSRCFFLLFSDLDRWLPHGNAINDRLPAYTCHCCIGCWHASLASAVLWIVSHPSVVDFVFGLDDLFPIGGASKSSAIP</sequence>
<organism evidence="1 2">
    <name type="scientific">Musa troglodytarum</name>
    <name type="common">fe'i banana</name>
    <dbReference type="NCBI Taxonomy" id="320322"/>
    <lineage>
        <taxon>Eukaryota</taxon>
        <taxon>Viridiplantae</taxon>
        <taxon>Streptophyta</taxon>
        <taxon>Embryophyta</taxon>
        <taxon>Tracheophyta</taxon>
        <taxon>Spermatophyta</taxon>
        <taxon>Magnoliopsida</taxon>
        <taxon>Liliopsida</taxon>
        <taxon>Zingiberales</taxon>
        <taxon>Musaceae</taxon>
        <taxon>Musa</taxon>
    </lineage>
</organism>
<name>A0A9E7F2T3_9LILI</name>
<dbReference type="EMBL" id="CP097504">
    <property type="protein sequence ID" value="URD87500.1"/>
    <property type="molecule type" value="Genomic_DNA"/>
</dbReference>
<accession>A0A9E7F2T3</accession>
<reference evidence="1" key="1">
    <citation type="submission" date="2022-05" db="EMBL/GenBank/DDBJ databases">
        <title>The Musa troglodytarum L. genome provides insights into the mechanism of non-climacteric behaviour and enrichment of carotenoids.</title>
        <authorList>
            <person name="Wang J."/>
        </authorList>
    </citation>
    <scope>NUCLEOTIDE SEQUENCE</scope>
    <source>
        <tissue evidence="1">Leaf</tissue>
    </source>
</reference>
<evidence type="ECO:0000313" key="2">
    <source>
        <dbReference type="Proteomes" id="UP001055439"/>
    </source>
</evidence>
<gene>
    <name evidence="1" type="ORF">MUK42_36590</name>
</gene>
<dbReference type="Proteomes" id="UP001055439">
    <property type="component" value="Chromosome 2"/>
</dbReference>
<protein>
    <submittedName>
        <fullName evidence="1">Uncharacterized protein</fullName>
    </submittedName>
</protein>
<dbReference type="AlphaFoldDB" id="A0A9E7F2T3"/>
<keyword evidence="2" id="KW-1185">Reference proteome</keyword>
<evidence type="ECO:0000313" key="1">
    <source>
        <dbReference type="EMBL" id="URD87500.1"/>
    </source>
</evidence>
<proteinExistence type="predicted"/>